<feature type="domain" description="Cation/H+ exchanger transmembrane" evidence="8">
    <location>
        <begin position="1"/>
        <end position="248"/>
    </location>
</feature>
<dbReference type="GO" id="GO:1902600">
    <property type="term" value="P:proton transmembrane transport"/>
    <property type="evidence" value="ECO:0007669"/>
    <property type="project" value="InterPro"/>
</dbReference>
<dbReference type="GO" id="GO:0016020">
    <property type="term" value="C:membrane"/>
    <property type="evidence" value="ECO:0007669"/>
    <property type="project" value="UniProtKB-SubCell"/>
</dbReference>
<reference evidence="9 10" key="1">
    <citation type="submission" date="2018-12" db="EMBL/GenBank/DDBJ databases">
        <authorList>
            <person name="Criscuolo A."/>
        </authorList>
    </citation>
    <scope>NUCLEOTIDE SEQUENCE [LARGE SCALE GENOMIC DNA]</scope>
    <source>
        <strain evidence="9">ACIP1116241</strain>
    </source>
</reference>
<feature type="transmembrane region" description="Helical" evidence="7">
    <location>
        <begin position="229"/>
        <end position="248"/>
    </location>
</feature>
<dbReference type="GO" id="GO:0015297">
    <property type="term" value="F:antiporter activity"/>
    <property type="evidence" value="ECO:0007669"/>
    <property type="project" value="InterPro"/>
</dbReference>
<dbReference type="InterPro" id="IPR006153">
    <property type="entry name" value="Cation/H_exchanger_TM"/>
</dbReference>
<dbReference type="PANTHER" id="PTHR42751:SF3">
    <property type="entry name" value="SODIUM_GLUTAMATE SYMPORTER"/>
    <property type="match status" value="1"/>
</dbReference>
<sequence>MSSTAMCLKVLAGANALGSPAGRMAIWVLLFQDLAAVGLLLMHDSATGTAEGRGVATMIGGAAALVALLFIARGPLQALARWTATQRDPELAQLLALAIAFGSAIAATSVGLSPALAAFAAGMIIGEGDARHVVEKEIRPFRDLFVGVFFIGIGVQLPLGLIPDVWPAVLIWLAILIIGKALIVILLGMLFGEEAQVMRRAGMILGHGGEFGLMLVSVSLSSGLISDMVAGPILLAIGISMPIGSILVRRAARSGAGVD</sequence>
<feature type="transmembrane region" description="Helical" evidence="7">
    <location>
        <begin position="144"/>
        <end position="163"/>
    </location>
</feature>
<dbReference type="EMBL" id="UZWE01000044">
    <property type="protein sequence ID" value="VDS09822.1"/>
    <property type="molecule type" value="Genomic_DNA"/>
</dbReference>
<protein>
    <submittedName>
        <fullName evidence="9">Glutathione-regulated potassium-efflux system protein KefC</fullName>
    </submittedName>
</protein>
<feature type="transmembrane region" description="Helical" evidence="7">
    <location>
        <begin position="169"/>
        <end position="192"/>
    </location>
</feature>
<feature type="transmembrane region" description="Helical" evidence="7">
    <location>
        <begin position="55"/>
        <end position="74"/>
    </location>
</feature>
<dbReference type="Pfam" id="PF00999">
    <property type="entry name" value="Na_H_Exchanger"/>
    <property type="match status" value="1"/>
</dbReference>
<evidence type="ECO:0000313" key="9">
    <source>
        <dbReference type="EMBL" id="VDS09822.1"/>
    </source>
</evidence>
<feature type="transmembrane region" description="Helical" evidence="7">
    <location>
        <begin position="26"/>
        <end position="43"/>
    </location>
</feature>
<name>A0A3S4D0R7_9RHOB</name>
<dbReference type="Gene3D" id="1.20.1530.20">
    <property type="match status" value="1"/>
</dbReference>
<keyword evidence="10" id="KW-1185">Reference proteome</keyword>
<feature type="transmembrane region" description="Helical" evidence="7">
    <location>
        <begin position="204"/>
        <end position="223"/>
    </location>
</feature>
<dbReference type="AlphaFoldDB" id="A0A3S4D0R7"/>
<feature type="transmembrane region" description="Helical" evidence="7">
    <location>
        <begin position="94"/>
        <end position="124"/>
    </location>
</feature>
<comment type="similarity">
    <text evidence="2">Belongs to the monovalent cation:proton antiporter 2 (CPA2) transporter (TC 2.A.37) family.</text>
</comment>
<evidence type="ECO:0000256" key="6">
    <source>
        <dbReference type="ARBA" id="ARBA00023136"/>
    </source>
</evidence>
<evidence type="ECO:0000256" key="2">
    <source>
        <dbReference type="ARBA" id="ARBA00005551"/>
    </source>
</evidence>
<keyword evidence="3" id="KW-0813">Transport</keyword>
<keyword evidence="6 7" id="KW-0472">Membrane</keyword>
<proteinExistence type="inferred from homology"/>
<comment type="subcellular location">
    <subcellularLocation>
        <location evidence="1">Membrane</location>
        <topology evidence="1">Multi-pass membrane protein</topology>
    </subcellularLocation>
</comment>
<organism evidence="9 10">
    <name type="scientific">Paracoccus haematequi</name>
    <dbReference type="NCBI Taxonomy" id="2491866"/>
    <lineage>
        <taxon>Bacteria</taxon>
        <taxon>Pseudomonadati</taxon>
        <taxon>Pseudomonadota</taxon>
        <taxon>Alphaproteobacteria</taxon>
        <taxon>Rhodobacterales</taxon>
        <taxon>Paracoccaceae</taxon>
        <taxon>Paracoccus</taxon>
    </lineage>
</organism>
<evidence type="ECO:0000256" key="7">
    <source>
        <dbReference type="SAM" id="Phobius"/>
    </source>
</evidence>
<evidence type="ECO:0000256" key="3">
    <source>
        <dbReference type="ARBA" id="ARBA00022448"/>
    </source>
</evidence>
<dbReference type="PANTHER" id="PTHR42751">
    <property type="entry name" value="SODIUM/HYDROGEN EXCHANGER FAMILY/TRKA DOMAIN PROTEIN"/>
    <property type="match status" value="1"/>
</dbReference>
<dbReference type="Proteomes" id="UP000270743">
    <property type="component" value="Unassembled WGS sequence"/>
</dbReference>
<evidence type="ECO:0000256" key="1">
    <source>
        <dbReference type="ARBA" id="ARBA00004141"/>
    </source>
</evidence>
<dbReference type="InterPro" id="IPR038770">
    <property type="entry name" value="Na+/solute_symporter_sf"/>
</dbReference>
<accession>A0A3S4D0R7</accession>
<keyword evidence="4 7" id="KW-0812">Transmembrane</keyword>
<evidence type="ECO:0000256" key="4">
    <source>
        <dbReference type="ARBA" id="ARBA00022692"/>
    </source>
</evidence>
<keyword evidence="5 7" id="KW-1133">Transmembrane helix</keyword>
<gene>
    <name evidence="9" type="primary">kefC</name>
    <name evidence="9" type="ORF">PARHAE_03029</name>
</gene>
<evidence type="ECO:0000259" key="8">
    <source>
        <dbReference type="Pfam" id="PF00999"/>
    </source>
</evidence>
<evidence type="ECO:0000256" key="5">
    <source>
        <dbReference type="ARBA" id="ARBA00022989"/>
    </source>
</evidence>
<evidence type="ECO:0000313" key="10">
    <source>
        <dbReference type="Proteomes" id="UP000270743"/>
    </source>
</evidence>